<comment type="caution">
    <text evidence="1">The sequence shown here is derived from an EMBL/GenBank/DDBJ whole genome shotgun (WGS) entry which is preliminary data.</text>
</comment>
<reference evidence="1" key="1">
    <citation type="submission" date="2022-03" db="EMBL/GenBank/DDBJ databases">
        <title>Interactions between chemoautotrophic and heterotrophic bacteria.</title>
        <authorList>
            <person name="Santoro A."/>
        </authorList>
    </citation>
    <scope>NUCLEOTIDE SEQUENCE</scope>
    <source>
        <strain evidence="1">Nb-106</strain>
    </source>
</reference>
<sequence>MALICHAARPARSWKKRICLLRQAKLHLPFHWWRLYVFAVAALLHLPSPALSEGIKLTGWPLTSVGRVNVITGAGRRSQCTGTLVGSRHVLTAAHCLFNTARGTWAHPTSIHFVAGYAKGEFKAHSLAASYVKSEEFEVTTPLQPAMASRDWAIIELAEPIDLKPIRVQSVNEGDVASSGIVRAGYRGDRAHVLTVQQDCSVRPVSTPAALLLHTCSSVSGESGSALLRVGRRGEPEIVGILVASSKHESAPPSLAVPSSTFADAVKTALSR</sequence>
<keyword evidence="2" id="KW-1185">Reference proteome</keyword>
<dbReference type="EC" id="3.4.21.-" evidence="1"/>
<evidence type="ECO:0000313" key="1">
    <source>
        <dbReference type="EMBL" id="MCP2001282.1"/>
    </source>
</evidence>
<accession>A0ACC6AQ67</accession>
<dbReference type="EMBL" id="JALJZS010000005">
    <property type="protein sequence ID" value="MCP2001282.1"/>
    <property type="molecule type" value="Genomic_DNA"/>
</dbReference>
<organism evidence="1 2">
    <name type="scientific">Nitrobacter winogradskyi</name>
    <name type="common">Nitrobacter agilis</name>
    <dbReference type="NCBI Taxonomy" id="913"/>
    <lineage>
        <taxon>Bacteria</taxon>
        <taxon>Pseudomonadati</taxon>
        <taxon>Pseudomonadota</taxon>
        <taxon>Alphaproteobacteria</taxon>
        <taxon>Hyphomicrobiales</taxon>
        <taxon>Nitrobacteraceae</taxon>
        <taxon>Nitrobacter</taxon>
    </lineage>
</organism>
<protein>
    <submittedName>
        <fullName evidence="1">Protease YdgD</fullName>
        <ecNumber evidence="1">3.4.21.-</ecNumber>
    </submittedName>
</protein>
<evidence type="ECO:0000313" key="2">
    <source>
        <dbReference type="Proteomes" id="UP001205486"/>
    </source>
</evidence>
<dbReference type="Proteomes" id="UP001205486">
    <property type="component" value="Unassembled WGS sequence"/>
</dbReference>
<keyword evidence="1" id="KW-0378">Hydrolase</keyword>
<proteinExistence type="predicted"/>
<keyword evidence="1" id="KW-0645">Protease</keyword>
<gene>
    <name evidence="1" type="ORF">J2S34_003768</name>
</gene>
<name>A0ACC6AQ67_NITWI</name>